<feature type="region of interest" description="Disordered" evidence="1">
    <location>
        <begin position="1226"/>
        <end position="1255"/>
    </location>
</feature>
<feature type="compositionally biased region" description="Basic and acidic residues" evidence="1">
    <location>
        <begin position="215"/>
        <end position="228"/>
    </location>
</feature>
<name>A0ABR3WM68_9PEZI</name>
<feature type="compositionally biased region" description="Polar residues" evidence="1">
    <location>
        <begin position="368"/>
        <end position="377"/>
    </location>
</feature>
<feature type="region of interest" description="Disordered" evidence="1">
    <location>
        <begin position="796"/>
        <end position="939"/>
    </location>
</feature>
<feature type="region of interest" description="Disordered" evidence="1">
    <location>
        <begin position="1"/>
        <end position="346"/>
    </location>
</feature>
<reference evidence="2 3" key="1">
    <citation type="journal article" date="2024" name="IMA Fungus">
        <title>IMA Genome - F19 : A genome assembly and annotation guide to empower mycologists, including annotated draft genome sequences of Ceratocystis pirilliformis, Diaporthe australafricana, Fusarium ophioides, Paecilomyces lecythidis, and Sporothrix stenoceras.</title>
        <authorList>
            <person name="Aylward J."/>
            <person name="Wilson A.M."/>
            <person name="Visagie C.M."/>
            <person name="Spraker J."/>
            <person name="Barnes I."/>
            <person name="Buitendag C."/>
            <person name="Ceriani C."/>
            <person name="Del Mar Angel L."/>
            <person name="du Plessis D."/>
            <person name="Fuchs T."/>
            <person name="Gasser K."/>
            <person name="Kramer D."/>
            <person name="Li W."/>
            <person name="Munsamy K."/>
            <person name="Piso A."/>
            <person name="Price J.L."/>
            <person name="Sonnekus B."/>
            <person name="Thomas C."/>
            <person name="van der Nest A."/>
            <person name="van Dijk A."/>
            <person name="van Heerden A."/>
            <person name="van Vuuren N."/>
            <person name="Yilmaz N."/>
            <person name="Duong T.A."/>
            <person name="van der Merwe N.A."/>
            <person name="Wingfield M.J."/>
            <person name="Wingfield B.D."/>
        </authorList>
    </citation>
    <scope>NUCLEOTIDE SEQUENCE [LARGE SCALE GENOMIC DNA]</scope>
    <source>
        <strain evidence="2 3">CMW 18300</strain>
    </source>
</reference>
<evidence type="ECO:0000313" key="3">
    <source>
        <dbReference type="Proteomes" id="UP001583177"/>
    </source>
</evidence>
<evidence type="ECO:0000256" key="1">
    <source>
        <dbReference type="SAM" id="MobiDB-lite"/>
    </source>
</evidence>
<protein>
    <recommendedName>
        <fullName evidence="4">Pathway-specific nitrogen regulator</fullName>
    </recommendedName>
</protein>
<gene>
    <name evidence="2" type="ORF">Daus18300_007490</name>
</gene>
<evidence type="ECO:0008006" key="4">
    <source>
        <dbReference type="Google" id="ProtNLM"/>
    </source>
</evidence>
<feature type="compositionally biased region" description="Basic and acidic residues" evidence="1">
    <location>
        <begin position="88"/>
        <end position="131"/>
    </location>
</feature>
<dbReference type="EMBL" id="JAWRVE010000066">
    <property type="protein sequence ID" value="KAL1864688.1"/>
    <property type="molecule type" value="Genomic_DNA"/>
</dbReference>
<feature type="compositionally biased region" description="Basic and acidic residues" evidence="1">
    <location>
        <begin position="291"/>
        <end position="320"/>
    </location>
</feature>
<feature type="compositionally biased region" description="Acidic residues" evidence="1">
    <location>
        <begin position="169"/>
        <end position="178"/>
    </location>
</feature>
<feature type="compositionally biased region" description="Basic and acidic residues" evidence="1">
    <location>
        <begin position="796"/>
        <end position="809"/>
    </location>
</feature>
<feature type="region of interest" description="Disordered" evidence="1">
    <location>
        <begin position="532"/>
        <end position="557"/>
    </location>
</feature>
<feature type="region of interest" description="Disordered" evidence="1">
    <location>
        <begin position="657"/>
        <end position="777"/>
    </location>
</feature>
<feature type="region of interest" description="Disordered" evidence="1">
    <location>
        <begin position="361"/>
        <end position="425"/>
    </location>
</feature>
<feature type="compositionally biased region" description="Low complexity" evidence="1">
    <location>
        <begin position="378"/>
        <end position="389"/>
    </location>
</feature>
<feature type="compositionally biased region" description="Low complexity" evidence="1">
    <location>
        <begin position="259"/>
        <end position="272"/>
    </location>
</feature>
<dbReference type="Proteomes" id="UP001583177">
    <property type="component" value="Unassembled WGS sequence"/>
</dbReference>
<feature type="compositionally biased region" description="Basic and acidic residues" evidence="1">
    <location>
        <begin position="183"/>
        <end position="195"/>
    </location>
</feature>
<feature type="compositionally biased region" description="Low complexity" evidence="1">
    <location>
        <begin position="33"/>
        <end position="49"/>
    </location>
</feature>
<keyword evidence="3" id="KW-1185">Reference proteome</keyword>
<feature type="compositionally biased region" description="Polar residues" evidence="1">
    <location>
        <begin position="1"/>
        <end position="11"/>
    </location>
</feature>
<feature type="compositionally biased region" description="Polar residues" evidence="1">
    <location>
        <begin position="858"/>
        <end position="871"/>
    </location>
</feature>
<feature type="compositionally biased region" description="Basic and acidic residues" evidence="1">
    <location>
        <begin position="875"/>
        <end position="888"/>
    </location>
</feature>
<feature type="compositionally biased region" description="Basic and acidic residues" evidence="1">
    <location>
        <begin position="840"/>
        <end position="854"/>
    </location>
</feature>
<sequence length="1335" mass="149617">MEEENQASQPANPVVEKSADQPETQNIPVVENPDATAAPETTGEPETPAVGQEDPADITANATTDLDNKEEEPGHNEPQPSAEDPLEEDSHISLRGEPEFDSHEDASFQEEPTRQESSEADIHDEPEHPNDDSSSPAVAEERHIDNDNTEESGVDSELDGSHQASELENPSEDIETQDGTEASSRRGSEASDLQRRHSVRTEALIQAAARAVVSMRDHKEDEAAQEDHDSADESVLSSTTHETEDPDETIHGSLDQDAPSRPESSASRSVHSSEGDGAENSSHNSTEDDVFSDRSPRTSIHSSDEHFDGDSVEAMTEKGDQSPYVRSRVTSGVSMSGASEVSDHSRLSRYDKEDFVPTSRVNRPAFRSPSSVRAMQMSSPTPSIYSSPTRVAKRQHGLPTISRLGSPSVSAQYPHKGRSTPSRLKRPEPAPLILLHVTLLPLRWAYGEVVNYFEGKKIPPVSFSSEGIKNLRVAWRQLQDRLGDTEMERGILLPHPQNDYEVLEERLLEALELPLRRRARILECGHYLGPSSEMTASSDIEDDSEGTSDVEDSEASGRKEKRHWCKTCRGDIKYEELGSERVFRIKVYASNGLMSPGAWDACWKEMERVDIEVEPITGSPIQQELAKLGATFDQEHQQRLDQQTEDQQRLQFEEEQRLQMEEERRQQLEEERQELEAQRQQFEEERRRSIEDSQKKLEEERRQAEKEQRERIEEERRQQFEEERQLLDGQRREFEEQRQELESQRKMIEQEQRQHLEEARRQELEEEHRLLDEQRQQLEDARQQFEVERRQRLEEEELRRLQREEDEQKQLASARSISRTSFVEDDLASPAIETASSTDVDGRRRDSERLREIYGSHGRTSSEVTATNSSPAIHIHVDSGRQREEEQNSRQLATIPAPRDSEVQSNAVHADPRPSDAFIPPPTPASPPEQAYHRREGHRRSLDSASLAELVGESIRILLQDPKNVAIAVLVVLIAMLAGQFAKRDDHGVELYKPQQHHQYQHHQLDSREPVGQVIMNTPAVQRVETMPPPPIAETVYKTVTESSLTPLVETIYKTVIESSSQAPPPSQRTETVYHTVVQPAIQEKPTPIAETIYTTVTESLAPPHAQSTNEARELTPGSADPSIALNPLFLVSSCEPGVLASSSSPVSEFGFVAASPSSTVEHDTEPESYSNEDTLKANISEEAMFDTEGDYMATIFHPTCSLNDDATNSDPWLQDNLDPDIPITQLASPEPLPDSIISEDKEEEVKRKTQENIPTEQDTVVDTPSLHTSSASTSSTASAFIDEKRTVRIAETITETVIVTATRTSFQPDLSATADPKAAESYGATVIVSGDAVE</sequence>
<evidence type="ECO:0000313" key="2">
    <source>
        <dbReference type="EMBL" id="KAL1864688.1"/>
    </source>
</evidence>
<comment type="caution">
    <text evidence="2">The sequence shown here is derived from an EMBL/GenBank/DDBJ whole genome shotgun (WGS) entry which is preliminary data.</text>
</comment>
<feature type="compositionally biased region" description="Acidic residues" evidence="1">
    <location>
        <begin position="147"/>
        <end position="158"/>
    </location>
</feature>
<organism evidence="2 3">
    <name type="scientific">Diaporthe australafricana</name>
    <dbReference type="NCBI Taxonomy" id="127596"/>
    <lineage>
        <taxon>Eukaryota</taxon>
        <taxon>Fungi</taxon>
        <taxon>Dikarya</taxon>
        <taxon>Ascomycota</taxon>
        <taxon>Pezizomycotina</taxon>
        <taxon>Sordariomycetes</taxon>
        <taxon>Sordariomycetidae</taxon>
        <taxon>Diaporthales</taxon>
        <taxon>Diaporthaceae</taxon>
        <taxon>Diaporthe</taxon>
    </lineage>
</organism>
<accession>A0ABR3WM68</accession>
<feature type="compositionally biased region" description="Acidic residues" evidence="1">
    <location>
        <begin position="539"/>
        <end position="554"/>
    </location>
</feature>
<feature type="compositionally biased region" description="Polar residues" evidence="1">
    <location>
        <begin position="328"/>
        <end position="339"/>
    </location>
</feature>
<proteinExistence type="predicted"/>